<feature type="domain" description="Chitin-binding type-2" evidence="7">
    <location>
        <begin position="35"/>
        <end position="89"/>
    </location>
</feature>
<evidence type="ECO:0000256" key="3">
    <source>
        <dbReference type="ARBA" id="ARBA00022737"/>
    </source>
</evidence>
<evidence type="ECO:0000256" key="2">
    <source>
        <dbReference type="ARBA" id="ARBA00022729"/>
    </source>
</evidence>
<name>A0A0K2V8K2_LEPSM</name>
<organism evidence="8">
    <name type="scientific">Lepeophtheirus salmonis</name>
    <name type="common">Salmon louse</name>
    <name type="synonym">Caligus salmonis</name>
    <dbReference type="NCBI Taxonomy" id="72036"/>
    <lineage>
        <taxon>Eukaryota</taxon>
        <taxon>Metazoa</taxon>
        <taxon>Ecdysozoa</taxon>
        <taxon>Arthropoda</taxon>
        <taxon>Crustacea</taxon>
        <taxon>Multicrustacea</taxon>
        <taxon>Hexanauplia</taxon>
        <taxon>Copepoda</taxon>
        <taxon>Siphonostomatoida</taxon>
        <taxon>Caligidae</taxon>
        <taxon>Lepeophtheirus</taxon>
    </lineage>
</organism>
<keyword evidence="2 6" id="KW-0732">Signal</keyword>
<dbReference type="PANTHER" id="PTHR23301">
    <property type="entry name" value="CHITIN BINDING PERITROPHIN-A"/>
    <property type="match status" value="1"/>
</dbReference>
<dbReference type="EMBL" id="HACA01029299">
    <property type="protein sequence ID" value="CDW46660.1"/>
    <property type="molecule type" value="Transcribed_RNA"/>
</dbReference>
<dbReference type="GO" id="GO:0005576">
    <property type="term" value="C:extracellular region"/>
    <property type="evidence" value="ECO:0007669"/>
    <property type="project" value="InterPro"/>
</dbReference>
<dbReference type="SUPFAM" id="SSF57625">
    <property type="entry name" value="Invertebrate chitin-binding proteins"/>
    <property type="match status" value="3"/>
</dbReference>
<evidence type="ECO:0000256" key="1">
    <source>
        <dbReference type="ARBA" id="ARBA00022669"/>
    </source>
</evidence>
<dbReference type="InterPro" id="IPR051940">
    <property type="entry name" value="Chitin_bind-dev_reg"/>
</dbReference>
<dbReference type="GO" id="GO:0008061">
    <property type="term" value="F:chitin binding"/>
    <property type="evidence" value="ECO:0007669"/>
    <property type="project" value="UniProtKB-KW"/>
</dbReference>
<accession>A0A0K2V8K2</accession>
<evidence type="ECO:0000259" key="7">
    <source>
        <dbReference type="PROSITE" id="PS50940"/>
    </source>
</evidence>
<dbReference type="Gene3D" id="2.170.140.10">
    <property type="entry name" value="Chitin binding domain"/>
    <property type="match status" value="1"/>
</dbReference>
<evidence type="ECO:0000256" key="5">
    <source>
        <dbReference type="ARBA" id="ARBA00023180"/>
    </source>
</evidence>
<evidence type="ECO:0000256" key="6">
    <source>
        <dbReference type="SAM" id="SignalP"/>
    </source>
</evidence>
<dbReference type="SMART" id="SM00494">
    <property type="entry name" value="ChtBD2"/>
    <property type="match status" value="2"/>
</dbReference>
<dbReference type="AlphaFoldDB" id="A0A0K2V8K2"/>
<evidence type="ECO:0000256" key="4">
    <source>
        <dbReference type="ARBA" id="ARBA00023157"/>
    </source>
</evidence>
<reference evidence="8" key="1">
    <citation type="submission" date="2014-05" db="EMBL/GenBank/DDBJ databases">
        <authorList>
            <person name="Chronopoulou M."/>
        </authorList>
    </citation>
    <scope>NUCLEOTIDE SEQUENCE</scope>
    <source>
        <tissue evidence="8">Whole organism</tissue>
    </source>
</reference>
<proteinExistence type="predicted"/>
<feature type="chain" id="PRO_5005489505" description="Chitin-binding type-2 domain-containing protein" evidence="6">
    <location>
        <begin position="22"/>
        <end position="258"/>
    </location>
</feature>
<sequence length="258" mass="29510">MKVVQFSIISTCFLSIMIVHSFSTISSPTFKELHPMKCYYTTLLPNPNDCKTYMQCSNGKDIIRKCPNTLHFSFKHQRCVYPSESECDDHVTTTPLLPQSTCEDSCTDHKCSEEFETWGNPENIATYYECSFNCACLINCPLGLVYDSNAAYCKEPDCSTQPESPACSAIPINSKVVRNVQFFNEPLCEHNGNTTCTFENSPSTTCPWHFFVCFGEWTCKFTCNNGYVYDEEKKSCVRPIILPWRKEQHSCSTNRFVF</sequence>
<dbReference type="PANTHER" id="PTHR23301:SF0">
    <property type="entry name" value="CHITIN-BINDING TYPE-2 DOMAIN-CONTAINING PROTEIN-RELATED"/>
    <property type="match status" value="1"/>
</dbReference>
<keyword evidence="1" id="KW-0147">Chitin-binding</keyword>
<dbReference type="Pfam" id="PF01607">
    <property type="entry name" value="CBM_14"/>
    <property type="match status" value="1"/>
</dbReference>
<dbReference type="OrthoDB" id="6340217at2759"/>
<dbReference type="InterPro" id="IPR002557">
    <property type="entry name" value="Chitin-bd_dom"/>
</dbReference>
<evidence type="ECO:0000313" key="8">
    <source>
        <dbReference type="EMBL" id="CDW46660.1"/>
    </source>
</evidence>
<keyword evidence="4" id="KW-1015">Disulfide bond</keyword>
<keyword evidence="5" id="KW-0325">Glycoprotein</keyword>
<keyword evidence="3" id="KW-0677">Repeat</keyword>
<dbReference type="InterPro" id="IPR036508">
    <property type="entry name" value="Chitin-bd_dom_sf"/>
</dbReference>
<feature type="signal peptide" evidence="6">
    <location>
        <begin position="1"/>
        <end position="21"/>
    </location>
</feature>
<dbReference type="PROSITE" id="PS50940">
    <property type="entry name" value="CHIT_BIND_II"/>
    <property type="match status" value="1"/>
</dbReference>
<protein>
    <recommendedName>
        <fullName evidence="7">Chitin-binding type-2 domain-containing protein</fullName>
    </recommendedName>
</protein>